<dbReference type="OrthoDB" id="389272at2"/>
<keyword evidence="4" id="KW-1185">Reference proteome</keyword>
<dbReference type="GO" id="GO:0006355">
    <property type="term" value="P:regulation of DNA-templated transcription"/>
    <property type="evidence" value="ECO:0007669"/>
    <property type="project" value="InterPro"/>
</dbReference>
<evidence type="ECO:0000256" key="1">
    <source>
        <dbReference type="ARBA" id="ARBA00022884"/>
    </source>
</evidence>
<dbReference type="RefSeq" id="WP_111518492.1">
    <property type="nucleotide sequence ID" value="NZ_QKUB01000004.1"/>
</dbReference>
<feature type="domain" description="NusB/RsmB/TIM44" evidence="2">
    <location>
        <begin position="59"/>
        <end position="138"/>
    </location>
</feature>
<dbReference type="InterPro" id="IPR006027">
    <property type="entry name" value="NusB_RsmB_TIM44"/>
</dbReference>
<dbReference type="InterPro" id="IPR035926">
    <property type="entry name" value="NusB-like_sf"/>
</dbReference>
<dbReference type="SUPFAM" id="SSF48013">
    <property type="entry name" value="NusB-like"/>
    <property type="match status" value="1"/>
</dbReference>
<evidence type="ECO:0000259" key="2">
    <source>
        <dbReference type="Pfam" id="PF01029"/>
    </source>
</evidence>
<proteinExistence type="predicted"/>
<dbReference type="Proteomes" id="UP000249646">
    <property type="component" value="Unassembled WGS sequence"/>
</dbReference>
<name>A0A2W7G135_9BACT</name>
<evidence type="ECO:0000313" key="4">
    <source>
        <dbReference type="Proteomes" id="UP000249646"/>
    </source>
</evidence>
<reference evidence="3 4" key="1">
    <citation type="submission" date="2018-06" db="EMBL/GenBank/DDBJ databases">
        <title>Genomic Encyclopedia of Archaeal and Bacterial Type Strains, Phase II (KMG-II): from individual species to whole genera.</title>
        <authorList>
            <person name="Goeker M."/>
        </authorList>
    </citation>
    <scope>NUCLEOTIDE SEQUENCE [LARGE SCALE GENOMIC DNA]</scope>
    <source>
        <strain evidence="3 4">ATCC 51348</strain>
    </source>
</reference>
<accession>A0A2W7G135</accession>
<comment type="caution">
    <text evidence="3">The sequence shown here is derived from an EMBL/GenBank/DDBJ whole genome shotgun (WGS) entry which is preliminary data.</text>
</comment>
<protein>
    <submittedName>
        <fullName evidence="3">N utilization substance protein B</fullName>
    </submittedName>
</protein>
<sequence length="143" mass="17037">METKKDIQTKSNFLVKKYHFRKNIINYIYQFELFETNLSTAEIINNKLNIVNEDELKTLELIESKYETLKSIARKFLLNSWEWRRISPLARAIIIFGIYELSYNEPKVVINEMINISKLLSPNDDYKFINGILDKVSKQIINR</sequence>
<dbReference type="Pfam" id="PF01029">
    <property type="entry name" value="NusB"/>
    <property type="match status" value="1"/>
</dbReference>
<dbReference type="EMBL" id="QKUB01000004">
    <property type="protein sequence ID" value="PZV99936.1"/>
    <property type="molecule type" value="Genomic_DNA"/>
</dbReference>
<dbReference type="AlphaFoldDB" id="A0A2W7G135"/>
<organism evidence="3 4">
    <name type="scientific">Metamycoplasma auris</name>
    <dbReference type="NCBI Taxonomy" id="51363"/>
    <lineage>
        <taxon>Bacteria</taxon>
        <taxon>Bacillati</taxon>
        <taxon>Mycoplasmatota</taxon>
        <taxon>Mycoplasmoidales</taxon>
        <taxon>Metamycoplasmataceae</taxon>
        <taxon>Metamycoplasma</taxon>
    </lineage>
</organism>
<dbReference type="GO" id="GO:0003723">
    <property type="term" value="F:RNA binding"/>
    <property type="evidence" value="ECO:0007669"/>
    <property type="project" value="UniProtKB-KW"/>
</dbReference>
<keyword evidence="1" id="KW-0694">RNA-binding</keyword>
<dbReference type="Gene3D" id="1.10.940.10">
    <property type="entry name" value="NusB-like"/>
    <property type="match status" value="1"/>
</dbReference>
<evidence type="ECO:0000313" key="3">
    <source>
        <dbReference type="EMBL" id="PZV99936.1"/>
    </source>
</evidence>
<gene>
    <name evidence="3" type="ORF">BCF89_10414</name>
</gene>